<dbReference type="AlphaFoldDB" id="K9H2G9"/>
<gene>
    <name evidence="2" type="ORF">PDIP_10170</name>
</gene>
<feature type="region of interest" description="Disordered" evidence="1">
    <location>
        <begin position="1"/>
        <end position="41"/>
    </location>
</feature>
<protein>
    <submittedName>
        <fullName evidence="2">Uncharacterized protein</fullName>
    </submittedName>
</protein>
<reference evidence="3" key="1">
    <citation type="journal article" date="2012" name="BMC Genomics">
        <title>Genome sequence of the necrotrophic fungus Penicillium digitatum, the main postharvest pathogen of citrus.</title>
        <authorList>
            <person name="Marcet-Houben M."/>
            <person name="Ballester A.-R."/>
            <person name="de la Fuente B."/>
            <person name="Harries E."/>
            <person name="Marcos J.F."/>
            <person name="Gonzalez-Candelas L."/>
            <person name="Gabaldon T."/>
        </authorList>
    </citation>
    <scope>NUCLEOTIDE SEQUENCE [LARGE SCALE GENOMIC DNA]</scope>
    <source>
        <strain evidence="3">Pd1 / CECT 20795</strain>
    </source>
</reference>
<comment type="caution">
    <text evidence="2">The sequence shown here is derived from an EMBL/GenBank/DDBJ whole genome shotgun (WGS) entry which is preliminary data.</text>
</comment>
<name>K9H2G9_PEND1</name>
<proteinExistence type="predicted"/>
<evidence type="ECO:0000313" key="3">
    <source>
        <dbReference type="Proteomes" id="UP000009886"/>
    </source>
</evidence>
<dbReference type="VEuPathDB" id="FungiDB:PDIP_10170"/>
<accession>K9H2G9</accession>
<evidence type="ECO:0000313" key="2">
    <source>
        <dbReference type="EMBL" id="EKV21063.1"/>
    </source>
</evidence>
<feature type="compositionally biased region" description="Basic and acidic residues" evidence="1">
    <location>
        <begin position="10"/>
        <end position="26"/>
    </location>
</feature>
<feature type="region of interest" description="Disordered" evidence="1">
    <location>
        <begin position="54"/>
        <end position="78"/>
    </location>
</feature>
<evidence type="ECO:0000256" key="1">
    <source>
        <dbReference type="SAM" id="MobiDB-lite"/>
    </source>
</evidence>
<sequence>MVNRSQSKAIRPEHEQEPNDAPEMKDPVQPGSSDIDERMSTHFTKAVLCSLPHLFRPANNTPPPPQPGIIRRPLLKPI</sequence>
<dbReference type="EMBL" id="AKCU01000072">
    <property type="protein sequence ID" value="EKV21063.1"/>
    <property type="molecule type" value="Genomic_DNA"/>
</dbReference>
<dbReference type="KEGG" id="pdp:PDIP_10170"/>
<dbReference type="HOGENOM" id="CLU_2622764_0_0_1"/>
<dbReference type="OrthoDB" id="4357148at2759"/>
<dbReference type="Proteomes" id="UP000009886">
    <property type="component" value="Unassembled WGS sequence"/>
</dbReference>
<organism evidence="2 3">
    <name type="scientific">Penicillium digitatum (strain Pd1 / CECT 20795)</name>
    <name type="common">Green mold</name>
    <dbReference type="NCBI Taxonomy" id="1170230"/>
    <lineage>
        <taxon>Eukaryota</taxon>
        <taxon>Fungi</taxon>
        <taxon>Dikarya</taxon>
        <taxon>Ascomycota</taxon>
        <taxon>Pezizomycotina</taxon>
        <taxon>Eurotiomycetes</taxon>
        <taxon>Eurotiomycetidae</taxon>
        <taxon>Eurotiales</taxon>
        <taxon>Aspergillaceae</taxon>
        <taxon>Penicillium</taxon>
    </lineage>
</organism>